<accession>F3PUK4</accession>
<proteinExistence type="predicted"/>
<reference evidence="1 2" key="1">
    <citation type="submission" date="2011-02" db="EMBL/GenBank/DDBJ databases">
        <authorList>
            <person name="Weinstock G."/>
            <person name="Sodergren E."/>
            <person name="Clifton S."/>
            <person name="Fulton L."/>
            <person name="Fulton B."/>
            <person name="Courtney L."/>
            <person name="Fronick C."/>
            <person name="Harrison M."/>
            <person name="Strong C."/>
            <person name="Farmer C."/>
            <person name="Delahaunty K."/>
            <person name="Markovic C."/>
            <person name="Hall O."/>
            <person name="Minx P."/>
            <person name="Tomlinson C."/>
            <person name="Mitreva M."/>
            <person name="Hou S."/>
            <person name="Chen J."/>
            <person name="Wollam A."/>
            <person name="Pepin K.H."/>
            <person name="Johnson M."/>
            <person name="Bhonagiri V."/>
            <person name="Zhang X."/>
            <person name="Suruliraj S."/>
            <person name="Warren W."/>
            <person name="Chinwalla A."/>
            <person name="Mardis E.R."/>
            <person name="Wilson R.K."/>
        </authorList>
    </citation>
    <scope>NUCLEOTIDE SEQUENCE [LARGE SCALE GENOMIC DNA]</scope>
    <source>
        <strain evidence="1 2">YIT 12057</strain>
    </source>
</reference>
<dbReference type="HOGENOM" id="CLU_051631_0_0_10"/>
<dbReference type="GeneID" id="86049992"/>
<protein>
    <submittedName>
        <fullName evidence="1">Uncharacterized protein</fullName>
    </submittedName>
</protein>
<keyword evidence="2" id="KW-1185">Reference proteome</keyword>
<name>F3PUK4_9BACE</name>
<gene>
    <name evidence="1" type="ORF">HMPREF9446_02477</name>
</gene>
<organism evidence="1 2">
    <name type="scientific">Bacteroides fluxus YIT 12057</name>
    <dbReference type="NCBI Taxonomy" id="763034"/>
    <lineage>
        <taxon>Bacteria</taxon>
        <taxon>Pseudomonadati</taxon>
        <taxon>Bacteroidota</taxon>
        <taxon>Bacteroidia</taxon>
        <taxon>Bacteroidales</taxon>
        <taxon>Bacteroidaceae</taxon>
        <taxon>Bacteroides</taxon>
    </lineage>
</organism>
<evidence type="ECO:0000313" key="1">
    <source>
        <dbReference type="EMBL" id="EGF56075.1"/>
    </source>
</evidence>
<dbReference type="RefSeq" id="WP_009125732.1">
    <property type="nucleotide sequence ID" value="NZ_GL882644.1"/>
</dbReference>
<dbReference type="Proteomes" id="UP000003416">
    <property type="component" value="Unassembled WGS sequence"/>
</dbReference>
<comment type="caution">
    <text evidence="1">The sequence shown here is derived from an EMBL/GenBank/DDBJ whole genome shotgun (WGS) entry which is preliminary data.</text>
</comment>
<dbReference type="AlphaFoldDB" id="F3PUK4"/>
<dbReference type="EMBL" id="AFBN01000047">
    <property type="protein sequence ID" value="EGF56075.1"/>
    <property type="molecule type" value="Genomic_DNA"/>
</dbReference>
<sequence>MKALKTTVSITELQKIIRMWRSRNITDSNIPKLLELYLGQSAYMNAEGEYPIENFYDLCQSLRFRHTSAMLNSIKQCNSFCIRPAENTYTLSAFYSPLWKKPDPTDNLPGTLPGKCPTDTNIYNTISKESLSSEEVQAIAKEFFHLINQDAVQKAQIFTPLIDQFEKEEGLNRKHACENLIILVDELLIPYFVSQSKFSESNHAGRIAWLKNLLKSAHGKHLINQAVKSGREKRAQSRLDNQTNQRNNRPLCEFEWTDPESGMRFYDDDIEGVVNIPKDALPRPSAEAVWNVLSQTWI</sequence>
<evidence type="ECO:0000313" key="2">
    <source>
        <dbReference type="Proteomes" id="UP000003416"/>
    </source>
</evidence>
<dbReference type="eggNOG" id="ENOG5033RUT">
    <property type="taxonomic scope" value="Bacteria"/>
</dbReference>
<dbReference type="STRING" id="763034.HMPREF9446_02477"/>